<keyword evidence="4" id="KW-0456">Lyase</keyword>
<feature type="chain" id="PRO_5035817336" evidence="2">
    <location>
        <begin position="30"/>
        <end position="477"/>
    </location>
</feature>
<evidence type="ECO:0000259" key="3">
    <source>
        <dbReference type="Pfam" id="PF05048"/>
    </source>
</evidence>
<keyword evidence="6" id="KW-1185">Reference proteome</keyword>
<feature type="domain" description="Periplasmic copper-binding protein NosD beta helix" evidence="3">
    <location>
        <begin position="170"/>
        <end position="360"/>
    </location>
</feature>
<dbReference type="RefSeq" id="WP_240983793.1">
    <property type="nucleotide sequence ID" value="NZ_CDGJ01000066.1"/>
</dbReference>
<dbReference type="InterPro" id="IPR006626">
    <property type="entry name" value="PbH1"/>
</dbReference>
<dbReference type="EMBL" id="LR746496">
    <property type="protein sequence ID" value="CAA7600064.1"/>
    <property type="molecule type" value="Genomic_DNA"/>
</dbReference>
<organism evidence="4">
    <name type="scientific">Acididesulfobacillus acetoxydans</name>
    <dbReference type="NCBI Taxonomy" id="1561005"/>
    <lineage>
        <taxon>Bacteria</taxon>
        <taxon>Bacillati</taxon>
        <taxon>Bacillota</taxon>
        <taxon>Clostridia</taxon>
        <taxon>Eubacteriales</taxon>
        <taxon>Peptococcaceae</taxon>
        <taxon>Acididesulfobacillus</taxon>
    </lineage>
</organism>
<dbReference type="InterPro" id="IPR011050">
    <property type="entry name" value="Pectin_lyase_fold/virulence"/>
</dbReference>
<dbReference type="KEGG" id="aacx:DEACI_0713"/>
<accession>A0A8S0WLL6</accession>
<dbReference type="SUPFAM" id="SSF51126">
    <property type="entry name" value="Pectin lyase-like"/>
    <property type="match status" value="1"/>
</dbReference>
<name>A0A8S0WLL6_9FIRM</name>
<reference evidence="4" key="2">
    <citation type="submission" date="2020-01" db="EMBL/GenBank/DDBJ databases">
        <authorList>
            <person name="Hornung B."/>
        </authorList>
    </citation>
    <scope>NUCLEOTIDE SEQUENCE</scope>
    <source>
        <strain evidence="4">PacBioINE</strain>
    </source>
</reference>
<evidence type="ECO:0000313" key="4">
    <source>
        <dbReference type="EMBL" id="CAA7600064.1"/>
    </source>
</evidence>
<protein>
    <submittedName>
        <fullName evidence="5">Parallel beta-helix repeat (Two copies)</fullName>
    </submittedName>
    <submittedName>
        <fullName evidence="4">Pectin lyase fold/virulence factor</fullName>
    </submittedName>
</protein>
<feature type="signal peptide" evidence="2">
    <location>
        <begin position="1"/>
        <end position="29"/>
    </location>
</feature>
<dbReference type="EMBL" id="CDGJ01000066">
    <property type="protein sequence ID" value="CEJ07839.1"/>
    <property type="molecule type" value="Genomic_DNA"/>
</dbReference>
<keyword evidence="2" id="KW-0732">Signal</keyword>
<dbReference type="InterPro" id="IPR026464">
    <property type="entry name" value="NosD_copper_fam"/>
</dbReference>
<dbReference type="NCBIfam" id="TIGR03804">
    <property type="entry name" value="para_beta_helix"/>
    <property type="match status" value="1"/>
</dbReference>
<keyword evidence="1" id="KW-0812">Transmembrane</keyword>
<evidence type="ECO:0000313" key="6">
    <source>
        <dbReference type="Proteomes" id="UP001071230"/>
    </source>
</evidence>
<dbReference type="GO" id="GO:0016829">
    <property type="term" value="F:lyase activity"/>
    <property type="evidence" value="ECO:0007669"/>
    <property type="project" value="UniProtKB-KW"/>
</dbReference>
<dbReference type="InterPro" id="IPR022441">
    <property type="entry name" value="Para_beta_helix_rpt-2"/>
</dbReference>
<dbReference type="Proteomes" id="UP001071230">
    <property type="component" value="Unassembled WGS sequence"/>
</dbReference>
<dbReference type="SMART" id="SM00710">
    <property type="entry name" value="PbH1"/>
    <property type="match status" value="8"/>
</dbReference>
<proteinExistence type="predicted"/>
<evidence type="ECO:0000313" key="5">
    <source>
        <dbReference type="EMBL" id="CEJ07839.1"/>
    </source>
</evidence>
<keyword evidence="1" id="KW-1133">Transmembrane helix</keyword>
<dbReference type="Gene3D" id="2.160.20.10">
    <property type="entry name" value="Single-stranded right-handed beta-helix, Pectin lyase-like"/>
    <property type="match status" value="2"/>
</dbReference>
<dbReference type="InterPro" id="IPR012334">
    <property type="entry name" value="Pectin_lyas_fold"/>
</dbReference>
<dbReference type="AlphaFoldDB" id="A0A8S0WLL6"/>
<dbReference type="Proteomes" id="UP000836597">
    <property type="component" value="Chromosome"/>
</dbReference>
<gene>
    <name evidence="4" type="ORF">DEACI_0713</name>
    <name evidence="5" type="ORF">DEACI_2305</name>
</gene>
<feature type="transmembrane region" description="Helical" evidence="1">
    <location>
        <begin position="446"/>
        <end position="465"/>
    </location>
</feature>
<evidence type="ECO:0000256" key="2">
    <source>
        <dbReference type="SAM" id="SignalP"/>
    </source>
</evidence>
<dbReference type="Pfam" id="PF05048">
    <property type="entry name" value="NosD"/>
    <property type="match status" value="1"/>
</dbReference>
<dbReference type="NCBIfam" id="TIGR04247">
    <property type="entry name" value="NosD_copper_fam"/>
    <property type="match status" value="1"/>
</dbReference>
<evidence type="ECO:0000256" key="1">
    <source>
        <dbReference type="SAM" id="Phobius"/>
    </source>
</evidence>
<dbReference type="InterPro" id="IPR007742">
    <property type="entry name" value="NosD_dom"/>
</dbReference>
<reference evidence="5" key="1">
    <citation type="submission" date="2014-11" db="EMBL/GenBank/DDBJ databases">
        <authorList>
            <person name="Hornung B.V."/>
        </authorList>
    </citation>
    <scope>NUCLEOTIDE SEQUENCE</scope>
    <source>
        <strain evidence="5">INE</strain>
    </source>
</reference>
<keyword evidence="1" id="KW-0472">Membrane</keyword>
<sequence>MSRLRQLVICETLALVLLVGLFQPAPAQAAGMPRLTVGPGESFKTINSAIKAAQPGQTIDIKGGTYPEHVVIDKPVALVGQGDVRVDGGNRGNVILVAKTHGVSITNVTLLNSGGPGILPYAGIKIDDSRCVSVDHVVMRNIEHGVYLQQSNDCLIRDTDIAGKVQLLPEDRGDGIGFWRSAHNRVENCHVWDVRDGCKFEFSPDNRITGTTFDHLRYGIHYMYSDDNAFDHNTFSQDVAGATPMYSKHISFTNNIFFDFPGQRAFAILLMNADDCLIKDNLVMESNVGFQLDHSTNNRIEGNAVINCGVAFRVFGTSGGNLFTGNSARDNVIQVGSDYGALPNRWSAEGRGNYWSDYAGYDFTGSDLGSIPYHSVSYLAQAVYDQPMLELFAGSPGLQAVAQGMQLFPLWKLPGIQDDHPLMRQPELKREWLSWLRDPEPLKTRLFFALLSFASTLIGLGFFLAGRRRRPLNVANR</sequence>